<dbReference type="PANTHER" id="PTHR38110:SF1">
    <property type="entry name" value="THIOESTERASE DOMAIN-CONTAINING PROTEIN"/>
    <property type="match status" value="1"/>
</dbReference>
<dbReference type="PANTHER" id="PTHR38110">
    <property type="entry name" value="CHROMOSOME 23, WHOLE GENOME SHOTGUN SEQUENCE"/>
    <property type="match status" value="1"/>
</dbReference>
<dbReference type="Pfam" id="PF20789">
    <property type="entry name" value="4HBT_3C"/>
    <property type="match status" value="1"/>
</dbReference>
<accession>A0ABR6XR15</accession>
<dbReference type="InterPro" id="IPR042171">
    <property type="entry name" value="Acyl-CoA_hotdog"/>
</dbReference>
<evidence type="ECO:0000259" key="2">
    <source>
        <dbReference type="Pfam" id="PF20789"/>
    </source>
</evidence>
<dbReference type="RefSeq" id="WP_186890925.1">
    <property type="nucleotide sequence ID" value="NZ_JACOFU010000003.1"/>
</dbReference>
<dbReference type="SUPFAM" id="SSF54637">
    <property type="entry name" value="Thioesterase/thiol ester dehydrase-isomerase"/>
    <property type="match status" value="2"/>
</dbReference>
<feature type="domain" description="Acyl-CoA thioesterase-like N-terminal HotDog" evidence="1">
    <location>
        <begin position="20"/>
        <end position="102"/>
    </location>
</feature>
<reference evidence="3 4" key="1">
    <citation type="submission" date="2020-08" db="EMBL/GenBank/DDBJ databases">
        <title>Novel species isolated from subtropical streams in China.</title>
        <authorList>
            <person name="Lu H."/>
        </authorList>
    </citation>
    <scope>NUCLEOTIDE SEQUENCE [LARGE SCALE GENOMIC DNA]</scope>
    <source>
        <strain evidence="3 4">KCTC 52442</strain>
    </source>
</reference>
<dbReference type="InterPro" id="IPR052389">
    <property type="entry name" value="Sec_Metab_Biosynth-Assoc"/>
</dbReference>
<dbReference type="InterPro" id="IPR049449">
    <property type="entry name" value="TesB_ACOT8-like_N"/>
</dbReference>
<dbReference type="Gene3D" id="2.40.160.210">
    <property type="entry name" value="Acyl-CoA thioesterase, double hotdog domain"/>
    <property type="match status" value="1"/>
</dbReference>
<gene>
    <name evidence="3" type="ORF">H8K33_10300</name>
</gene>
<name>A0ABR6XR15_9BURK</name>
<organism evidence="3 4">
    <name type="scientific">Undibacterium amnicola</name>
    <dbReference type="NCBI Taxonomy" id="1834038"/>
    <lineage>
        <taxon>Bacteria</taxon>
        <taxon>Pseudomonadati</taxon>
        <taxon>Pseudomonadota</taxon>
        <taxon>Betaproteobacteria</taxon>
        <taxon>Burkholderiales</taxon>
        <taxon>Oxalobacteraceae</taxon>
        <taxon>Undibacterium</taxon>
    </lineage>
</organism>
<feature type="domain" description="Acyl-CoA thioesterase-like C-terminal" evidence="2">
    <location>
        <begin position="128"/>
        <end position="270"/>
    </location>
</feature>
<evidence type="ECO:0000259" key="1">
    <source>
        <dbReference type="Pfam" id="PF13622"/>
    </source>
</evidence>
<evidence type="ECO:0000313" key="4">
    <source>
        <dbReference type="Proteomes" id="UP000643610"/>
    </source>
</evidence>
<protein>
    <submittedName>
        <fullName evidence="3">Thioesterase family protein</fullName>
    </submittedName>
</protein>
<dbReference type="InterPro" id="IPR029069">
    <property type="entry name" value="HotDog_dom_sf"/>
</dbReference>
<proteinExistence type="predicted"/>
<dbReference type="Proteomes" id="UP000643610">
    <property type="component" value="Unassembled WGS sequence"/>
</dbReference>
<dbReference type="Pfam" id="PF13622">
    <property type="entry name" value="4HBT_3"/>
    <property type="match status" value="1"/>
</dbReference>
<keyword evidence="4" id="KW-1185">Reference proteome</keyword>
<evidence type="ECO:0000313" key="3">
    <source>
        <dbReference type="EMBL" id="MBC3831899.1"/>
    </source>
</evidence>
<dbReference type="EMBL" id="JACOFU010000003">
    <property type="protein sequence ID" value="MBC3831899.1"/>
    <property type="molecule type" value="Genomic_DNA"/>
</dbReference>
<comment type="caution">
    <text evidence="3">The sequence shown here is derived from an EMBL/GenBank/DDBJ whole genome shotgun (WGS) entry which is preliminary data.</text>
</comment>
<dbReference type="InterPro" id="IPR049450">
    <property type="entry name" value="ACOT8-like_C"/>
</dbReference>
<sequence length="272" mass="29542">MSFETMLVQAEQSSHVKMESGWGQGRAIFGGLLGALVVAHMQARLTGDAKLRALTISFVAPVEVGEVEFKSEVLRAGKSVTQMQCHLLQQGKVVLSALASFGVARSSQVVVASEAAPDFGGINDGLSFPYLEGIIPEFTRKIDFLYKDCDLPFSASSKSHIHGWMRWKESAGMSAEVSAACAPLLSLIALIDAWPPAILQMLDRPTPASSLTWTLEFPSIDETSLSQQANPWWQYRAHTDAAHNGYGHIAAEVWNEHGQLVAISRQTVTVFA</sequence>